<name>A0A671U1C2_SPAAU</name>
<dbReference type="Proteomes" id="UP000472265">
    <property type="component" value="Chromosome 22"/>
</dbReference>
<sequence length="103" mass="11620">VGEEYISMLAFWSNTVASLLASHFLDHVIYGYTILSPPLTRFCDSLSYNLTPRVATQPVFLRNCSLFSSAFICVNGFIQRLSLPSGTVSYHGYRNTLKLYNDQ</sequence>
<evidence type="ECO:0000313" key="2">
    <source>
        <dbReference type="Proteomes" id="UP000472265"/>
    </source>
</evidence>
<organism evidence="1 2">
    <name type="scientific">Sparus aurata</name>
    <name type="common">Gilthead sea bream</name>
    <dbReference type="NCBI Taxonomy" id="8175"/>
    <lineage>
        <taxon>Eukaryota</taxon>
        <taxon>Metazoa</taxon>
        <taxon>Chordata</taxon>
        <taxon>Craniata</taxon>
        <taxon>Vertebrata</taxon>
        <taxon>Euteleostomi</taxon>
        <taxon>Actinopterygii</taxon>
        <taxon>Neopterygii</taxon>
        <taxon>Teleostei</taxon>
        <taxon>Neoteleostei</taxon>
        <taxon>Acanthomorphata</taxon>
        <taxon>Eupercaria</taxon>
        <taxon>Spariformes</taxon>
        <taxon>Sparidae</taxon>
        <taxon>Sparus</taxon>
    </lineage>
</organism>
<proteinExistence type="predicted"/>
<accession>A0A671U1C2</accession>
<keyword evidence="2" id="KW-1185">Reference proteome</keyword>
<reference evidence="1" key="1">
    <citation type="submission" date="2021-04" db="EMBL/GenBank/DDBJ databases">
        <authorList>
            <consortium name="Wellcome Sanger Institute Data Sharing"/>
        </authorList>
    </citation>
    <scope>NUCLEOTIDE SEQUENCE [LARGE SCALE GENOMIC DNA]</scope>
</reference>
<dbReference type="AlphaFoldDB" id="A0A671U1C2"/>
<reference evidence="1" key="2">
    <citation type="submission" date="2025-08" db="UniProtKB">
        <authorList>
            <consortium name="Ensembl"/>
        </authorList>
    </citation>
    <scope>IDENTIFICATION</scope>
</reference>
<dbReference type="Ensembl" id="ENSSAUT00010007945.1">
    <property type="protein sequence ID" value="ENSSAUP00010007421.1"/>
    <property type="gene ID" value="ENSSAUG00010003697.1"/>
</dbReference>
<evidence type="ECO:0000313" key="1">
    <source>
        <dbReference type="Ensembl" id="ENSSAUP00010007421.1"/>
    </source>
</evidence>
<protein>
    <submittedName>
        <fullName evidence="1">Uncharacterized protein</fullName>
    </submittedName>
</protein>
<reference evidence="1" key="3">
    <citation type="submission" date="2025-09" db="UniProtKB">
        <authorList>
            <consortium name="Ensembl"/>
        </authorList>
    </citation>
    <scope>IDENTIFICATION</scope>
</reference>
<dbReference type="InParanoid" id="A0A671U1C2"/>